<dbReference type="InterPro" id="IPR013332">
    <property type="entry name" value="KPR_N"/>
</dbReference>
<dbReference type="InterPro" id="IPR003710">
    <property type="entry name" value="ApbA"/>
</dbReference>
<protein>
    <recommendedName>
        <fullName evidence="4 10">2-dehydropantoate 2-reductase</fullName>
        <ecNumber evidence="3 10">1.1.1.169</ecNumber>
    </recommendedName>
    <alternativeName>
        <fullName evidence="8 10">Ketopantoate reductase</fullName>
    </alternativeName>
</protein>
<dbReference type="SUPFAM" id="SSF51735">
    <property type="entry name" value="NAD(P)-binding Rossmann-fold domains"/>
    <property type="match status" value="1"/>
</dbReference>
<comment type="pathway">
    <text evidence="1 10">Cofactor biosynthesis; (R)-pantothenate biosynthesis; (R)-pantoate from 3-methyl-2-oxobutanoate: step 2/2.</text>
</comment>
<keyword evidence="14" id="KW-1185">Reference proteome</keyword>
<dbReference type="Pfam" id="PF02558">
    <property type="entry name" value="ApbA"/>
    <property type="match status" value="1"/>
</dbReference>
<dbReference type="EMBL" id="JAMGBD010000001">
    <property type="protein sequence ID" value="MCL6683410.1"/>
    <property type="molecule type" value="Genomic_DNA"/>
</dbReference>
<evidence type="ECO:0000259" key="11">
    <source>
        <dbReference type="Pfam" id="PF02558"/>
    </source>
</evidence>
<dbReference type="NCBIfam" id="TIGR00745">
    <property type="entry name" value="apbA_panE"/>
    <property type="match status" value="1"/>
</dbReference>
<keyword evidence="6 10" id="KW-0521">NADP</keyword>
<feature type="domain" description="Ketopantoate reductase C-terminal" evidence="12">
    <location>
        <begin position="177"/>
        <end position="316"/>
    </location>
</feature>
<evidence type="ECO:0000256" key="6">
    <source>
        <dbReference type="ARBA" id="ARBA00022857"/>
    </source>
</evidence>
<comment type="catalytic activity">
    <reaction evidence="9 10">
        <text>(R)-pantoate + NADP(+) = 2-dehydropantoate + NADPH + H(+)</text>
        <dbReference type="Rhea" id="RHEA:16233"/>
        <dbReference type="ChEBI" id="CHEBI:11561"/>
        <dbReference type="ChEBI" id="CHEBI:15378"/>
        <dbReference type="ChEBI" id="CHEBI:15980"/>
        <dbReference type="ChEBI" id="CHEBI:57783"/>
        <dbReference type="ChEBI" id="CHEBI:58349"/>
        <dbReference type="EC" id="1.1.1.169"/>
    </reaction>
</comment>
<evidence type="ECO:0000256" key="2">
    <source>
        <dbReference type="ARBA" id="ARBA00007870"/>
    </source>
</evidence>
<dbReference type="InterPro" id="IPR013328">
    <property type="entry name" value="6PGD_dom2"/>
</dbReference>
<dbReference type="NCBIfam" id="NF006083">
    <property type="entry name" value="PRK08229.1"/>
    <property type="match status" value="1"/>
</dbReference>
<dbReference type="InterPro" id="IPR013752">
    <property type="entry name" value="KPA_reductase"/>
</dbReference>
<dbReference type="InterPro" id="IPR036291">
    <property type="entry name" value="NAD(P)-bd_dom_sf"/>
</dbReference>
<comment type="caution">
    <text evidence="13">The sequence shown here is derived from an EMBL/GenBank/DDBJ whole genome shotgun (WGS) entry which is preliminary data.</text>
</comment>
<dbReference type="Pfam" id="PF08546">
    <property type="entry name" value="ApbA_C"/>
    <property type="match status" value="1"/>
</dbReference>
<proteinExistence type="inferred from homology"/>
<evidence type="ECO:0000256" key="9">
    <source>
        <dbReference type="ARBA" id="ARBA00048793"/>
    </source>
</evidence>
<evidence type="ECO:0000256" key="4">
    <source>
        <dbReference type="ARBA" id="ARBA00019465"/>
    </source>
</evidence>
<dbReference type="Gene3D" id="1.10.1040.10">
    <property type="entry name" value="N-(1-d-carboxylethyl)-l-norvaline Dehydrogenase, domain 2"/>
    <property type="match status" value="1"/>
</dbReference>
<dbReference type="InterPro" id="IPR050838">
    <property type="entry name" value="Ketopantoate_reductase"/>
</dbReference>
<dbReference type="SUPFAM" id="SSF48179">
    <property type="entry name" value="6-phosphogluconate dehydrogenase C-terminal domain-like"/>
    <property type="match status" value="1"/>
</dbReference>
<dbReference type="Gene3D" id="3.40.50.720">
    <property type="entry name" value="NAD(P)-binding Rossmann-like Domain"/>
    <property type="match status" value="1"/>
</dbReference>
<evidence type="ECO:0000256" key="10">
    <source>
        <dbReference type="RuleBase" id="RU362068"/>
    </source>
</evidence>
<evidence type="ECO:0000256" key="1">
    <source>
        <dbReference type="ARBA" id="ARBA00004994"/>
    </source>
</evidence>
<evidence type="ECO:0000259" key="12">
    <source>
        <dbReference type="Pfam" id="PF08546"/>
    </source>
</evidence>
<gene>
    <name evidence="13" type="ORF">LZ536_05760</name>
</gene>
<dbReference type="InterPro" id="IPR008927">
    <property type="entry name" value="6-PGluconate_DH-like_C_sf"/>
</dbReference>
<evidence type="ECO:0000256" key="5">
    <source>
        <dbReference type="ARBA" id="ARBA00022655"/>
    </source>
</evidence>
<evidence type="ECO:0000313" key="14">
    <source>
        <dbReference type="Proteomes" id="UP001165363"/>
    </source>
</evidence>
<name>A0ABT0RLC1_9SPHN</name>
<reference evidence="13" key="1">
    <citation type="submission" date="2022-05" db="EMBL/GenBank/DDBJ databases">
        <authorList>
            <person name="Jo J.-H."/>
            <person name="Im W.-T."/>
        </authorList>
    </citation>
    <scope>NUCLEOTIDE SEQUENCE</scope>
    <source>
        <strain evidence="13">SE158</strain>
    </source>
</reference>
<dbReference type="RefSeq" id="WP_249847335.1">
    <property type="nucleotide sequence ID" value="NZ_JAMGBD010000001.1"/>
</dbReference>
<dbReference type="PANTHER" id="PTHR43765:SF2">
    <property type="entry name" value="2-DEHYDROPANTOATE 2-REDUCTASE"/>
    <property type="match status" value="1"/>
</dbReference>
<organism evidence="13 14">
    <name type="scientific">Sphingomonas alba</name>
    <dbReference type="NCBI Taxonomy" id="2908208"/>
    <lineage>
        <taxon>Bacteria</taxon>
        <taxon>Pseudomonadati</taxon>
        <taxon>Pseudomonadota</taxon>
        <taxon>Alphaproteobacteria</taxon>
        <taxon>Sphingomonadales</taxon>
        <taxon>Sphingomonadaceae</taxon>
        <taxon>Sphingomonas</taxon>
    </lineage>
</organism>
<sequence length="335" mass="36263">MAAARVAVHGAGSVGCFIGGCWQAAGIDVTFIGRPNFVEDIANHGLTLSDSNGWEAHLDKVDYRTEPTGLADADIIALTVKSAATADAAREIAKHGRKGALVISFQNGISNVDVLKRELGDRFQVARGMVQYNVAFLGEGRFHKGVAGHLYTENLPETQALAQRIGDGPAALKLSDDMLGIAWGKLLINLNNAVAALSGRTLLDELSQRDYRRVVAASQREGLRLLKRAGIEPAKIGGVAPSLLPFIIGSPDWLFRNVFLAKWKIDAKARSSMNDDLIARRRTEVDYLNGELVALANRMGTDAPINRRIVELVRLAEKGVDPWGPATLRREVLGR</sequence>
<evidence type="ECO:0000313" key="13">
    <source>
        <dbReference type="EMBL" id="MCL6683410.1"/>
    </source>
</evidence>
<comment type="function">
    <text evidence="10">Catalyzes the NADPH-dependent reduction of ketopantoate into pantoic acid.</text>
</comment>
<evidence type="ECO:0000256" key="8">
    <source>
        <dbReference type="ARBA" id="ARBA00032024"/>
    </source>
</evidence>
<dbReference type="GO" id="GO:0008677">
    <property type="term" value="F:2-dehydropantoate 2-reductase activity"/>
    <property type="evidence" value="ECO:0007669"/>
    <property type="project" value="UniProtKB-EC"/>
</dbReference>
<keyword evidence="7 10" id="KW-0560">Oxidoreductase</keyword>
<comment type="similarity">
    <text evidence="2 10">Belongs to the ketopantoate reductase family.</text>
</comment>
<dbReference type="PROSITE" id="PS51257">
    <property type="entry name" value="PROKAR_LIPOPROTEIN"/>
    <property type="match status" value="1"/>
</dbReference>
<dbReference type="PANTHER" id="PTHR43765">
    <property type="entry name" value="2-DEHYDROPANTOATE 2-REDUCTASE-RELATED"/>
    <property type="match status" value="1"/>
</dbReference>
<evidence type="ECO:0000256" key="3">
    <source>
        <dbReference type="ARBA" id="ARBA00013014"/>
    </source>
</evidence>
<feature type="domain" description="Ketopantoate reductase N-terminal" evidence="11">
    <location>
        <begin position="6"/>
        <end position="152"/>
    </location>
</feature>
<dbReference type="EC" id="1.1.1.169" evidence="3 10"/>
<dbReference type="Proteomes" id="UP001165363">
    <property type="component" value="Unassembled WGS sequence"/>
</dbReference>
<evidence type="ECO:0000256" key="7">
    <source>
        <dbReference type="ARBA" id="ARBA00023002"/>
    </source>
</evidence>
<keyword evidence="5 10" id="KW-0566">Pantothenate biosynthesis</keyword>
<accession>A0ABT0RLC1</accession>